<evidence type="ECO:0000256" key="3">
    <source>
        <dbReference type="ARBA" id="ARBA00022679"/>
    </source>
</evidence>
<evidence type="ECO:0000256" key="1">
    <source>
        <dbReference type="ARBA" id="ARBA00007737"/>
    </source>
</evidence>
<dbReference type="InterPro" id="IPR024709">
    <property type="entry name" value="FucosylTrfase_pln"/>
</dbReference>
<evidence type="ECO:0000256" key="6">
    <source>
        <dbReference type="ARBA" id="ARBA00030350"/>
    </source>
</evidence>
<evidence type="ECO:0000256" key="4">
    <source>
        <dbReference type="ARBA" id="ARBA00023253"/>
    </source>
</evidence>
<comment type="similarity">
    <text evidence="1">Belongs to the glycosyltransferase GT106 family.</text>
</comment>
<dbReference type="Proteomes" id="UP001341840">
    <property type="component" value="Unassembled WGS sequence"/>
</dbReference>
<organism evidence="7 8">
    <name type="scientific">Stylosanthes scabra</name>
    <dbReference type="NCBI Taxonomy" id="79078"/>
    <lineage>
        <taxon>Eukaryota</taxon>
        <taxon>Viridiplantae</taxon>
        <taxon>Streptophyta</taxon>
        <taxon>Embryophyta</taxon>
        <taxon>Tracheophyta</taxon>
        <taxon>Spermatophyta</taxon>
        <taxon>Magnoliopsida</taxon>
        <taxon>eudicotyledons</taxon>
        <taxon>Gunneridae</taxon>
        <taxon>Pentapetalae</taxon>
        <taxon>rosids</taxon>
        <taxon>fabids</taxon>
        <taxon>Fabales</taxon>
        <taxon>Fabaceae</taxon>
        <taxon>Papilionoideae</taxon>
        <taxon>50 kb inversion clade</taxon>
        <taxon>dalbergioids sensu lato</taxon>
        <taxon>Dalbergieae</taxon>
        <taxon>Pterocarpus clade</taxon>
        <taxon>Stylosanthes</taxon>
    </lineage>
</organism>
<accession>A0ABU6UHE2</accession>
<dbReference type="EMBL" id="JASCZI010121103">
    <property type="protein sequence ID" value="MED6159755.1"/>
    <property type="molecule type" value="Genomic_DNA"/>
</dbReference>
<dbReference type="PANTHER" id="PTHR31288:SF22">
    <property type="entry name" value="O-FUCOSYLTRANSFERASE 9"/>
    <property type="match status" value="1"/>
</dbReference>
<evidence type="ECO:0000313" key="8">
    <source>
        <dbReference type="Proteomes" id="UP001341840"/>
    </source>
</evidence>
<dbReference type="CDD" id="cd11299">
    <property type="entry name" value="O-FucT_plant"/>
    <property type="match status" value="1"/>
</dbReference>
<keyword evidence="2" id="KW-0328">Glycosyltransferase</keyword>
<dbReference type="PIRSF" id="PIRSF009360">
    <property type="entry name" value="UCP009360"/>
    <property type="match status" value="1"/>
</dbReference>
<keyword evidence="3" id="KW-0808">Transferase</keyword>
<dbReference type="PANTHER" id="PTHR31288">
    <property type="entry name" value="O-FUCOSYLTRANSFERASE FAMILY PROTEIN"/>
    <property type="match status" value="1"/>
</dbReference>
<gene>
    <name evidence="7" type="primary">OFUT9_1</name>
    <name evidence="7" type="ORF">PIB30_045226</name>
</gene>
<proteinExistence type="inferred from homology"/>
<keyword evidence="5" id="KW-0119">Carbohydrate metabolism</keyword>
<evidence type="ECO:0000256" key="5">
    <source>
        <dbReference type="ARBA" id="ARBA00023277"/>
    </source>
</evidence>
<keyword evidence="8" id="KW-1185">Reference proteome</keyword>
<sequence>MSGSNFGDIFDEGFFIETLGNRVHVVRELPSDMLQRFDNNISNIVNLRVKAWSSPAHYLQKVLPHLLEMGAVRIAPFSNRLAQDVPSKIQELRCFANFGALRFSEPIRTLAESMVNRMVERSSHSGGKYVSVHLRFEEDMVAFSCCEYDGGEEEKHEMDIARERSWRGKFRRRHRVIKPGANRVDGRCPLTPLEVGMMLRGMGYDNTTSVYVAAGKIYKAQKYMAPLKQMFPLLQTKNTLATPEELAQFMGYSSRLAALDYTVCLHSEVFVTTQGGNFPHFLMGHRRYIYGGHAKTIKPDKRKLALLFDNPNIRWEAFKQEMKAMLHHSDQKGTELKKPGASVYTFPMPDCMCKQEEARSRNCSSRKCMMSSV</sequence>
<dbReference type="Pfam" id="PF10250">
    <property type="entry name" value="O-FucT"/>
    <property type="match status" value="1"/>
</dbReference>
<dbReference type="InterPro" id="IPR019378">
    <property type="entry name" value="GDP-Fuc_O-FucTrfase"/>
</dbReference>
<evidence type="ECO:0000256" key="2">
    <source>
        <dbReference type="ARBA" id="ARBA00022676"/>
    </source>
</evidence>
<comment type="caution">
    <text evidence="7">The sequence shown here is derived from an EMBL/GenBank/DDBJ whole genome shotgun (WGS) entry which is preliminary data.</text>
</comment>
<protein>
    <recommendedName>
        <fullName evidence="6">O-fucosyltransferase family protein</fullName>
    </recommendedName>
</protein>
<keyword evidence="4" id="KW-0294">Fucose metabolism</keyword>
<name>A0ABU6UHE2_9FABA</name>
<dbReference type="Gene3D" id="3.40.50.11350">
    <property type="match status" value="1"/>
</dbReference>
<evidence type="ECO:0000313" key="7">
    <source>
        <dbReference type="EMBL" id="MED6159755.1"/>
    </source>
</evidence>
<reference evidence="7 8" key="1">
    <citation type="journal article" date="2023" name="Plants (Basel)">
        <title>Bridging the Gap: Combining Genomics and Transcriptomics Approaches to Understand Stylosanthes scabra, an Orphan Legume from the Brazilian Caatinga.</title>
        <authorList>
            <person name="Ferreira-Neto J.R.C."/>
            <person name="da Silva M.D."/>
            <person name="Binneck E."/>
            <person name="de Melo N.F."/>
            <person name="da Silva R.H."/>
            <person name="de Melo A.L.T.M."/>
            <person name="Pandolfi V."/>
            <person name="Bustamante F.O."/>
            <person name="Brasileiro-Vidal A.C."/>
            <person name="Benko-Iseppon A.M."/>
        </authorList>
    </citation>
    <scope>NUCLEOTIDE SEQUENCE [LARGE SCALE GENOMIC DNA]</scope>
    <source>
        <tissue evidence="7">Leaves</tissue>
    </source>
</reference>